<evidence type="ECO:0000313" key="4">
    <source>
        <dbReference type="Proteomes" id="UP000013981"/>
    </source>
</evidence>
<dbReference type="eggNOG" id="COG4767">
    <property type="taxonomic scope" value="Bacteria"/>
</dbReference>
<dbReference type="InterPro" id="IPR053150">
    <property type="entry name" value="Teicoplanin_resist-assoc"/>
</dbReference>
<keyword evidence="4" id="KW-1185">Reference proteome</keyword>
<feature type="transmembrane region" description="Helical" evidence="1">
    <location>
        <begin position="33"/>
        <end position="53"/>
    </location>
</feature>
<dbReference type="PANTHER" id="PTHR36834:SF1">
    <property type="entry name" value="INTEGRAL MEMBRANE PROTEIN"/>
    <property type="match status" value="1"/>
</dbReference>
<sequence>MKFVRTIAFVLWVAVTALDLYIELDPRFVVDVPVKLGFAAAFVALWSIVFPPTPRHMGKWLAVLFVYYVWMLLNILFFDNAFGREQMHYGINLEPFHTIRNYVRAYNRGYIPEIAMMNLWGNVAAFAPMGFFLPSLCRPFGNLFAFVPTMFLMISGVEIMQVVTACGSGDVDDLILNLAGVLVTWLVLWPLSRHINNLLRRNRYDS</sequence>
<dbReference type="AlphaFoldDB" id="R8VY20"/>
<keyword evidence="1" id="KW-0472">Membrane</keyword>
<proteinExistence type="predicted"/>
<reference evidence="3 4" key="1">
    <citation type="submission" date="2013-01" db="EMBL/GenBank/DDBJ databases">
        <title>The Genome Sequence of Butyricicoccus pullicaecorum 1.2.</title>
        <authorList>
            <consortium name="The Broad Institute Genome Sequencing Platform"/>
            <person name="Earl A."/>
            <person name="Ward D."/>
            <person name="Feldgarden M."/>
            <person name="Gevers D."/>
            <person name="Van Immerseel F."/>
            <person name="Eeckhaut V."/>
            <person name="Walker B."/>
            <person name="Young S.K."/>
            <person name="Zeng Q."/>
            <person name="Gargeya S."/>
            <person name="Fitzgerald M."/>
            <person name="Haas B."/>
            <person name="Abouelleil A."/>
            <person name="Alvarado L."/>
            <person name="Arachchi H.M."/>
            <person name="Berlin A.M."/>
            <person name="Chapman S.B."/>
            <person name="Dewar J."/>
            <person name="Goldberg J."/>
            <person name="Griggs A."/>
            <person name="Gujja S."/>
            <person name="Hansen M."/>
            <person name="Howarth C."/>
            <person name="Imamovic A."/>
            <person name="Larimer J."/>
            <person name="McCowan C."/>
            <person name="Murphy C."/>
            <person name="Neiman D."/>
            <person name="Pearson M."/>
            <person name="Priest M."/>
            <person name="Roberts A."/>
            <person name="Saif S."/>
            <person name="Shea T."/>
            <person name="Sisk P."/>
            <person name="Sykes S."/>
            <person name="Wortman J."/>
            <person name="Nusbaum C."/>
            <person name="Birren B."/>
        </authorList>
    </citation>
    <scope>NUCLEOTIDE SEQUENCE [LARGE SCALE GENOMIC DNA]</scope>
    <source>
        <strain evidence="3 4">1.2</strain>
    </source>
</reference>
<comment type="caution">
    <text evidence="3">The sequence shown here is derived from an EMBL/GenBank/DDBJ whole genome shotgun (WGS) entry which is preliminary data.</text>
</comment>
<keyword evidence="1" id="KW-0812">Transmembrane</keyword>
<evidence type="ECO:0000256" key="1">
    <source>
        <dbReference type="SAM" id="Phobius"/>
    </source>
</evidence>
<gene>
    <name evidence="3" type="ORF">HMPREF1526_02621</name>
</gene>
<protein>
    <recommendedName>
        <fullName evidence="2">VanZ-like domain-containing protein</fullName>
    </recommendedName>
</protein>
<keyword evidence="1" id="KW-1133">Transmembrane helix</keyword>
<evidence type="ECO:0000313" key="3">
    <source>
        <dbReference type="EMBL" id="EOQ35822.1"/>
    </source>
</evidence>
<feature type="transmembrane region" description="Helical" evidence="1">
    <location>
        <begin position="114"/>
        <end position="133"/>
    </location>
</feature>
<dbReference type="RefSeq" id="WP_016148732.1">
    <property type="nucleotide sequence ID" value="NZ_KB976104.1"/>
</dbReference>
<feature type="domain" description="VanZ-like" evidence="2">
    <location>
        <begin position="65"/>
        <end position="189"/>
    </location>
</feature>
<name>R8VY20_9FIRM</name>
<dbReference type="EMBL" id="AQOB01000012">
    <property type="protein sequence ID" value="EOQ35822.1"/>
    <property type="molecule type" value="Genomic_DNA"/>
</dbReference>
<dbReference type="Proteomes" id="UP000013981">
    <property type="component" value="Unassembled WGS sequence"/>
</dbReference>
<dbReference type="HOGENOM" id="CLU_1329889_0_0_9"/>
<accession>R8VY20</accession>
<organism evidence="3 4">
    <name type="scientific">Butyricicoccus pullicaecorum 1.2</name>
    <dbReference type="NCBI Taxonomy" id="1203606"/>
    <lineage>
        <taxon>Bacteria</taxon>
        <taxon>Bacillati</taxon>
        <taxon>Bacillota</taxon>
        <taxon>Clostridia</taxon>
        <taxon>Eubacteriales</taxon>
        <taxon>Butyricicoccaceae</taxon>
        <taxon>Butyricicoccus</taxon>
    </lineage>
</organism>
<dbReference type="Pfam" id="PF04892">
    <property type="entry name" value="VanZ"/>
    <property type="match status" value="1"/>
</dbReference>
<feature type="transmembrane region" description="Helical" evidence="1">
    <location>
        <begin position="174"/>
        <end position="191"/>
    </location>
</feature>
<evidence type="ECO:0000259" key="2">
    <source>
        <dbReference type="Pfam" id="PF04892"/>
    </source>
</evidence>
<feature type="transmembrane region" description="Helical" evidence="1">
    <location>
        <begin position="140"/>
        <end position="162"/>
    </location>
</feature>
<feature type="transmembrane region" description="Helical" evidence="1">
    <location>
        <begin position="60"/>
        <end position="78"/>
    </location>
</feature>
<dbReference type="InterPro" id="IPR006976">
    <property type="entry name" value="VanZ-like"/>
</dbReference>
<dbReference type="PANTHER" id="PTHR36834">
    <property type="entry name" value="MEMBRANE PROTEIN-RELATED"/>
    <property type="match status" value="1"/>
</dbReference>
<dbReference type="PATRIC" id="fig|1203606.4.peg.2585"/>